<comment type="caution">
    <text evidence="1">The sequence shown here is derived from an EMBL/GenBank/DDBJ whole genome shotgun (WGS) entry which is preliminary data.</text>
</comment>
<name>A0ABR3EPC1_9AGAR</name>
<dbReference type="Proteomes" id="UP001465976">
    <property type="component" value="Unassembled WGS sequence"/>
</dbReference>
<evidence type="ECO:0000313" key="2">
    <source>
        <dbReference type="Proteomes" id="UP001465976"/>
    </source>
</evidence>
<gene>
    <name evidence="1" type="ORF">V5O48_017306</name>
</gene>
<protein>
    <submittedName>
        <fullName evidence="1">Uncharacterized protein</fullName>
    </submittedName>
</protein>
<evidence type="ECO:0000313" key="1">
    <source>
        <dbReference type="EMBL" id="KAL0564735.1"/>
    </source>
</evidence>
<keyword evidence="2" id="KW-1185">Reference proteome</keyword>
<organism evidence="1 2">
    <name type="scientific">Marasmius crinis-equi</name>
    <dbReference type="NCBI Taxonomy" id="585013"/>
    <lineage>
        <taxon>Eukaryota</taxon>
        <taxon>Fungi</taxon>
        <taxon>Dikarya</taxon>
        <taxon>Basidiomycota</taxon>
        <taxon>Agaricomycotina</taxon>
        <taxon>Agaricomycetes</taxon>
        <taxon>Agaricomycetidae</taxon>
        <taxon>Agaricales</taxon>
        <taxon>Marasmiineae</taxon>
        <taxon>Marasmiaceae</taxon>
        <taxon>Marasmius</taxon>
    </lineage>
</organism>
<reference evidence="1 2" key="1">
    <citation type="submission" date="2024-02" db="EMBL/GenBank/DDBJ databases">
        <title>A draft genome for the cacao thread blight pathogen Marasmius crinis-equi.</title>
        <authorList>
            <person name="Cohen S.P."/>
            <person name="Baruah I.K."/>
            <person name="Amoako-Attah I."/>
            <person name="Bukari Y."/>
            <person name="Meinhardt L.W."/>
            <person name="Bailey B.A."/>
        </authorList>
    </citation>
    <scope>NUCLEOTIDE SEQUENCE [LARGE SCALE GENOMIC DNA]</scope>
    <source>
        <strain evidence="1 2">GH-76</strain>
    </source>
</reference>
<proteinExistence type="predicted"/>
<accession>A0ABR3EPC1</accession>
<sequence>MVATKSVKMVMRKTSQKGSSQYMVAVPRWLSRPRTRHNKTKKPPMTVAERLKHRETARMKAYEIRTRIANWRKKGRAMAEDMAETYRKKASYFMDMMYQGGVHLVKPRNKPNAYCAFKAKMVKERREAGLRPLNVIELKDYDAAKTVLFS</sequence>
<dbReference type="EMBL" id="JBAHYK010002611">
    <property type="protein sequence ID" value="KAL0564735.1"/>
    <property type="molecule type" value="Genomic_DNA"/>
</dbReference>